<dbReference type="PANTHER" id="PTHR32089:SF112">
    <property type="entry name" value="LYSOZYME-LIKE PROTEIN-RELATED"/>
    <property type="match status" value="1"/>
</dbReference>
<keyword evidence="9" id="KW-1185">Reference proteome</keyword>
<evidence type="ECO:0000259" key="7">
    <source>
        <dbReference type="PROSITE" id="PS50885"/>
    </source>
</evidence>
<dbReference type="Gene3D" id="3.30.450.20">
    <property type="entry name" value="PAS domain"/>
    <property type="match status" value="1"/>
</dbReference>
<dbReference type="CDD" id="cd11386">
    <property type="entry name" value="MCP_signal"/>
    <property type="match status" value="1"/>
</dbReference>
<keyword evidence="5" id="KW-0472">Membrane</keyword>
<dbReference type="PROSITE" id="PS50885">
    <property type="entry name" value="HAMP"/>
    <property type="match status" value="1"/>
</dbReference>
<evidence type="ECO:0000256" key="4">
    <source>
        <dbReference type="PROSITE-ProRule" id="PRU00284"/>
    </source>
</evidence>
<feature type="transmembrane region" description="Helical" evidence="5">
    <location>
        <begin position="327"/>
        <end position="345"/>
    </location>
</feature>
<keyword evidence="5" id="KW-0812">Transmembrane</keyword>
<dbReference type="InterPro" id="IPR003660">
    <property type="entry name" value="HAMP_dom"/>
</dbReference>
<accession>A0A6C2CNA7</accession>
<evidence type="ECO:0000256" key="5">
    <source>
        <dbReference type="SAM" id="Phobius"/>
    </source>
</evidence>
<comment type="caution">
    <text evidence="8">The sequence shown here is derived from an EMBL/GenBank/DDBJ whole genome shotgun (WGS) entry which is preliminary data.</text>
</comment>
<sequence length="679" mass="72696">MLNLNRFSLVHQIALAATIVSIAIFTALIAFTTYFAEHAAVAKTEEELNNQIKGVVRMLELSHDNAVAHAGKGVTRLKDNLGKLRIGPDMAASGTYQIPVVRSGDRIVNGNIPLLETLRQQIDADPALLLRIGDEFIRAATLLKSKDGKSTEGTPIPQNSNEVRALLSGKSYVGVVKRSGKYYISAIDPITDDSGKVVGALAARVAIQGDMERLFKSLADIKSGSSGYAYVLAPNEDIAKTELIYHPTLGGKLLGEINNPGLTRIVEEQVRRKQGMMTYNWSRTPGGPETEPKMVVFENAPSWGWIVATGSFIDEFTVEARSLRNTLIALCLGGALLLTLVLYLITRNRLSPIRGLLDATQRIGQGDLTVRFPDTPASSSNELHLITRSLDTTTRQIGTLISDVVRTSNAVKAAAREVRLGSDNVVSATSIQSEAASGLASAIEELSVSITHVSDSAALAHDITQRAQAHTDDGGAKVRDMIGGMDRIASEIDKAGEAVNLLSERSARISNIGKIINEIADQTNLLALNAAIEAARAGESGRGFAVVADEVRKLAERTASSTREISATVAEVQSEANRVVAMIHGVTGGVRNGVQLATDSGSVLESIRNESARTTSAVNDIANATREQSAASQEVARGVEHIAQMAEQNNQVTRHTHEQTALLEQMASELEAKVSHFRV</sequence>
<evidence type="ECO:0000313" key="8">
    <source>
        <dbReference type="EMBL" id="TYC54863.1"/>
    </source>
</evidence>
<dbReference type="PROSITE" id="PS50111">
    <property type="entry name" value="CHEMOTAXIS_TRANSDUC_2"/>
    <property type="match status" value="1"/>
</dbReference>
<dbReference type="RefSeq" id="WP_148580281.1">
    <property type="nucleotide sequence ID" value="NZ_SDKK01000016.1"/>
</dbReference>
<evidence type="ECO:0000256" key="1">
    <source>
        <dbReference type="ARBA" id="ARBA00004370"/>
    </source>
</evidence>
<gene>
    <name evidence="8" type="ORF">ETQ85_17010</name>
</gene>
<evidence type="ECO:0000256" key="3">
    <source>
        <dbReference type="ARBA" id="ARBA00029447"/>
    </source>
</evidence>
<proteinExistence type="inferred from homology"/>
<dbReference type="GO" id="GO:0006935">
    <property type="term" value="P:chemotaxis"/>
    <property type="evidence" value="ECO:0007669"/>
    <property type="project" value="UniProtKB-ARBA"/>
</dbReference>
<dbReference type="Proteomes" id="UP000389128">
    <property type="component" value="Unassembled WGS sequence"/>
</dbReference>
<dbReference type="AlphaFoldDB" id="A0A6C2CNA7"/>
<protein>
    <submittedName>
        <fullName evidence="8">Methyl-accepting chemotaxis protein</fullName>
    </submittedName>
</protein>
<dbReference type="InterPro" id="IPR004089">
    <property type="entry name" value="MCPsignal_dom"/>
</dbReference>
<evidence type="ECO:0000313" key="9">
    <source>
        <dbReference type="Proteomes" id="UP000389128"/>
    </source>
</evidence>
<dbReference type="SMART" id="SM00304">
    <property type="entry name" value="HAMP"/>
    <property type="match status" value="1"/>
</dbReference>
<evidence type="ECO:0000256" key="2">
    <source>
        <dbReference type="ARBA" id="ARBA00023224"/>
    </source>
</evidence>
<dbReference type="CDD" id="cd06225">
    <property type="entry name" value="HAMP"/>
    <property type="match status" value="1"/>
</dbReference>
<comment type="similarity">
    <text evidence="3">Belongs to the methyl-accepting chemotaxis (MCP) protein family.</text>
</comment>
<dbReference type="FunFam" id="1.10.287.950:FF:000001">
    <property type="entry name" value="Methyl-accepting chemotaxis sensory transducer"/>
    <property type="match status" value="1"/>
</dbReference>
<organism evidence="8 9">
    <name type="scientific">Zoogloea oleivorans</name>
    <dbReference type="NCBI Taxonomy" id="1552750"/>
    <lineage>
        <taxon>Bacteria</taxon>
        <taxon>Pseudomonadati</taxon>
        <taxon>Pseudomonadota</taxon>
        <taxon>Betaproteobacteria</taxon>
        <taxon>Rhodocyclales</taxon>
        <taxon>Zoogloeaceae</taxon>
        <taxon>Zoogloea</taxon>
    </lineage>
</organism>
<dbReference type="Pfam" id="PF00672">
    <property type="entry name" value="HAMP"/>
    <property type="match status" value="1"/>
</dbReference>
<dbReference type="SUPFAM" id="SSF103190">
    <property type="entry name" value="Sensory domain-like"/>
    <property type="match status" value="1"/>
</dbReference>
<dbReference type="Gene3D" id="1.10.287.950">
    <property type="entry name" value="Methyl-accepting chemotaxis protein"/>
    <property type="match status" value="1"/>
</dbReference>
<feature type="transmembrane region" description="Helical" evidence="5">
    <location>
        <begin position="12"/>
        <end position="36"/>
    </location>
</feature>
<comment type="subcellular location">
    <subcellularLocation>
        <location evidence="1">Membrane</location>
    </subcellularLocation>
</comment>
<dbReference type="SMART" id="SM00283">
    <property type="entry name" value="MA"/>
    <property type="match status" value="1"/>
</dbReference>
<dbReference type="PANTHER" id="PTHR32089">
    <property type="entry name" value="METHYL-ACCEPTING CHEMOTAXIS PROTEIN MCPB"/>
    <property type="match status" value="1"/>
</dbReference>
<keyword evidence="2 4" id="KW-0807">Transducer</keyword>
<dbReference type="OrthoDB" id="9763018at2"/>
<evidence type="ECO:0000259" key="6">
    <source>
        <dbReference type="PROSITE" id="PS50111"/>
    </source>
</evidence>
<keyword evidence="5" id="KW-1133">Transmembrane helix</keyword>
<dbReference type="InterPro" id="IPR029151">
    <property type="entry name" value="Sensor-like_sf"/>
</dbReference>
<reference evidence="8 9" key="1">
    <citation type="submission" date="2019-01" db="EMBL/GenBank/DDBJ databases">
        <title>Zoogloea oleivorans genome sequencing and assembly.</title>
        <authorList>
            <person name="Tancsics A."/>
            <person name="Farkas M."/>
            <person name="Kriszt B."/>
            <person name="Maroti G."/>
            <person name="Horvath B."/>
        </authorList>
    </citation>
    <scope>NUCLEOTIDE SEQUENCE [LARGE SCALE GENOMIC DNA]</scope>
    <source>
        <strain evidence="8 9">Buc</strain>
    </source>
</reference>
<feature type="domain" description="Methyl-accepting transducer" evidence="6">
    <location>
        <begin position="407"/>
        <end position="643"/>
    </location>
</feature>
<dbReference type="SUPFAM" id="SSF58104">
    <property type="entry name" value="Methyl-accepting chemotaxis protein (MCP) signaling domain"/>
    <property type="match status" value="1"/>
</dbReference>
<feature type="domain" description="HAMP" evidence="7">
    <location>
        <begin position="347"/>
        <end position="402"/>
    </location>
</feature>
<dbReference type="Pfam" id="PF00015">
    <property type="entry name" value="MCPsignal"/>
    <property type="match status" value="1"/>
</dbReference>
<dbReference type="GO" id="GO:0007165">
    <property type="term" value="P:signal transduction"/>
    <property type="evidence" value="ECO:0007669"/>
    <property type="project" value="UniProtKB-KW"/>
</dbReference>
<dbReference type="EMBL" id="SDKK01000016">
    <property type="protein sequence ID" value="TYC54863.1"/>
    <property type="molecule type" value="Genomic_DNA"/>
</dbReference>
<dbReference type="Pfam" id="PF17201">
    <property type="entry name" value="Cache_3-Cache_2"/>
    <property type="match status" value="1"/>
</dbReference>
<name>A0A6C2CNA7_9RHOO</name>
<dbReference type="GO" id="GO:0016020">
    <property type="term" value="C:membrane"/>
    <property type="evidence" value="ECO:0007669"/>
    <property type="project" value="UniProtKB-SubCell"/>
</dbReference>
<dbReference type="InterPro" id="IPR033462">
    <property type="entry name" value="Cache_3-Cache_2"/>
</dbReference>